<name>A0ABQ1U1M0_9FLAO</name>
<dbReference type="RefSeq" id="WP_163393860.1">
    <property type="nucleotide sequence ID" value="NZ_BMKP01000003.1"/>
</dbReference>
<organism evidence="4 5">
    <name type="scientific">Flavobacterium limi</name>
    <dbReference type="NCBI Taxonomy" id="2045105"/>
    <lineage>
        <taxon>Bacteria</taxon>
        <taxon>Pseudomonadati</taxon>
        <taxon>Bacteroidota</taxon>
        <taxon>Flavobacteriia</taxon>
        <taxon>Flavobacteriales</taxon>
        <taxon>Flavobacteriaceae</taxon>
        <taxon>Flavobacterium</taxon>
    </lineage>
</organism>
<feature type="region of interest" description="Disordered" evidence="1">
    <location>
        <begin position="144"/>
        <end position="172"/>
    </location>
</feature>
<evidence type="ECO:0000256" key="2">
    <source>
        <dbReference type="SAM" id="Phobius"/>
    </source>
</evidence>
<dbReference type="InterPro" id="IPR051045">
    <property type="entry name" value="TonB-dependent_transducer"/>
</dbReference>
<evidence type="ECO:0000256" key="1">
    <source>
        <dbReference type="SAM" id="MobiDB-lite"/>
    </source>
</evidence>
<evidence type="ECO:0000259" key="3">
    <source>
        <dbReference type="Pfam" id="PF03544"/>
    </source>
</evidence>
<keyword evidence="2" id="KW-0472">Membrane</keyword>
<feature type="compositionally biased region" description="Gly residues" evidence="1">
    <location>
        <begin position="157"/>
        <end position="171"/>
    </location>
</feature>
<dbReference type="Proteomes" id="UP000655016">
    <property type="component" value="Unassembled WGS sequence"/>
</dbReference>
<dbReference type="InterPro" id="IPR037682">
    <property type="entry name" value="TonB_C"/>
</dbReference>
<feature type="domain" description="TonB C-terminal" evidence="3">
    <location>
        <begin position="216"/>
        <end position="275"/>
    </location>
</feature>
<keyword evidence="2" id="KW-1133">Transmembrane helix</keyword>
<evidence type="ECO:0000313" key="4">
    <source>
        <dbReference type="EMBL" id="GGF09021.1"/>
    </source>
</evidence>
<dbReference type="SUPFAM" id="SSF74653">
    <property type="entry name" value="TolA/TonB C-terminal domain"/>
    <property type="match status" value="1"/>
</dbReference>
<gene>
    <name evidence="4" type="ORF">GCM10011518_17760</name>
</gene>
<proteinExistence type="predicted"/>
<keyword evidence="5" id="KW-1185">Reference proteome</keyword>
<dbReference type="Gene3D" id="3.30.1150.10">
    <property type="match status" value="1"/>
</dbReference>
<keyword evidence="2" id="KW-0812">Transmembrane</keyword>
<sequence length="282" mass="30229">MSKLSLYETKWTDLVFENKNKEYGAYQLRQENTKTTITALFTALLIIASIGSISMLIGKFTTSSIVTENLPPLDEIIRPIDLEKIVIPETEQAIAPPAQQQQAATQVTQASQLVNPVVVPTQDALPEIAPNKDNIPVVDNTSAGTGTVANTLPSTGNGSGDGTGTGSGADSGTGSTIINSAILDKMPEFPGGMSKFYTYVGNNFNKPELDAEKTLRVYVSFVIEKDGSMTDITIKSDPGYGLGKEAIRVLKSLKTKWTPGILDGKAVRTAYNLPITIKTEIE</sequence>
<protein>
    <recommendedName>
        <fullName evidence="3">TonB C-terminal domain-containing protein</fullName>
    </recommendedName>
</protein>
<feature type="transmembrane region" description="Helical" evidence="2">
    <location>
        <begin position="37"/>
        <end position="57"/>
    </location>
</feature>
<dbReference type="PANTHER" id="PTHR33446:SF2">
    <property type="entry name" value="PROTEIN TONB"/>
    <property type="match status" value="1"/>
</dbReference>
<reference evidence="5" key="1">
    <citation type="journal article" date="2019" name="Int. J. Syst. Evol. Microbiol.">
        <title>The Global Catalogue of Microorganisms (GCM) 10K type strain sequencing project: providing services to taxonomists for standard genome sequencing and annotation.</title>
        <authorList>
            <consortium name="The Broad Institute Genomics Platform"/>
            <consortium name="The Broad Institute Genome Sequencing Center for Infectious Disease"/>
            <person name="Wu L."/>
            <person name="Ma J."/>
        </authorList>
    </citation>
    <scope>NUCLEOTIDE SEQUENCE [LARGE SCALE GENOMIC DNA]</scope>
    <source>
        <strain evidence="5">CGMCC 1.16060</strain>
    </source>
</reference>
<evidence type="ECO:0000313" key="5">
    <source>
        <dbReference type="Proteomes" id="UP000655016"/>
    </source>
</evidence>
<dbReference type="EMBL" id="BMKP01000003">
    <property type="protein sequence ID" value="GGF09021.1"/>
    <property type="molecule type" value="Genomic_DNA"/>
</dbReference>
<dbReference type="PANTHER" id="PTHR33446">
    <property type="entry name" value="PROTEIN TONB-RELATED"/>
    <property type="match status" value="1"/>
</dbReference>
<accession>A0ABQ1U1M0</accession>
<comment type="caution">
    <text evidence="4">The sequence shown here is derived from an EMBL/GenBank/DDBJ whole genome shotgun (WGS) entry which is preliminary data.</text>
</comment>
<dbReference type="Pfam" id="PF03544">
    <property type="entry name" value="TonB_C"/>
    <property type="match status" value="1"/>
</dbReference>
<feature type="compositionally biased region" description="Polar residues" evidence="1">
    <location>
        <begin position="144"/>
        <end position="153"/>
    </location>
</feature>